<dbReference type="PANTHER" id="PTHR12175:SF1">
    <property type="entry name" value="PITH DOMAIN-CONTAINING PROTEIN 1"/>
    <property type="match status" value="1"/>
</dbReference>
<dbReference type="PANTHER" id="PTHR12175">
    <property type="entry name" value="AD039 HT014 THIOREDOXIN FAMILY TRP26"/>
    <property type="match status" value="1"/>
</dbReference>
<feature type="compositionally biased region" description="Basic and acidic residues" evidence="2">
    <location>
        <begin position="1"/>
        <end position="21"/>
    </location>
</feature>
<organism evidence="4 5">
    <name type="scientific">Bifiguratus adelaidae</name>
    <dbReference type="NCBI Taxonomy" id="1938954"/>
    <lineage>
        <taxon>Eukaryota</taxon>
        <taxon>Fungi</taxon>
        <taxon>Fungi incertae sedis</taxon>
        <taxon>Mucoromycota</taxon>
        <taxon>Mucoromycotina</taxon>
        <taxon>Endogonomycetes</taxon>
        <taxon>Endogonales</taxon>
        <taxon>Endogonales incertae sedis</taxon>
        <taxon>Bifiguratus</taxon>
    </lineage>
</organism>
<dbReference type="OrthoDB" id="2635at2759"/>
<name>A0A261XV30_9FUNG</name>
<feature type="domain" description="PITH" evidence="3">
    <location>
        <begin position="19"/>
        <end position="181"/>
    </location>
</feature>
<feature type="region of interest" description="Disordered" evidence="2">
    <location>
        <begin position="1"/>
        <end position="26"/>
    </location>
</feature>
<evidence type="ECO:0000259" key="3">
    <source>
        <dbReference type="PROSITE" id="PS51532"/>
    </source>
</evidence>
<reference evidence="4 5" key="1">
    <citation type="journal article" date="2017" name="Mycologia">
        <title>Bifiguratus adelaidae, gen. et sp. nov., a new member of Mucoromycotina in endophytic and soil-dwelling habitats.</title>
        <authorList>
            <person name="Torres-Cruz T.J."/>
            <person name="Billingsley Tobias T.L."/>
            <person name="Almatruk M."/>
            <person name="Hesse C."/>
            <person name="Kuske C.R."/>
            <person name="Desiro A."/>
            <person name="Benucci G.M."/>
            <person name="Bonito G."/>
            <person name="Stajich J.E."/>
            <person name="Dunlap C."/>
            <person name="Arnold A.E."/>
            <person name="Porras-Alfaro A."/>
        </authorList>
    </citation>
    <scope>NUCLEOTIDE SEQUENCE [LARGE SCALE GENOMIC DNA]</scope>
    <source>
        <strain evidence="4 5">AZ0501</strain>
    </source>
</reference>
<sequence length="200" mass="22628">MAGNHDDHAQYHDHGHDHEDLPEAGGQDSLYAKIDRDNVRCLNEAEPESGKKYIESDSDDQLIFHIPFTGNVKLRSICIRSTGGAAAPAHLKVFINRDDVDFDSVESFQSTQEWELVQSSTEVVEYGTRIPKFTNVRHLALYFPSNFDSEDTPTRIDFLGFKGEWTEIKKDPIITVYEASANPADHKKIGVEDRLRHGVE</sequence>
<dbReference type="Pfam" id="PF06201">
    <property type="entry name" value="PITH"/>
    <property type="match status" value="1"/>
</dbReference>
<dbReference type="InterPro" id="IPR045099">
    <property type="entry name" value="PITH1-like"/>
</dbReference>
<dbReference type="EMBL" id="MVBO01000176">
    <property type="protein sequence ID" value="OZJ02211.1"/>
    <property type="molecule type" value="Genomic_DNA"/>
</dbReference>
<evidence type="ECO:0000256" key="1">
    <source>
        <dbReference type="ARBA" id="ARBA00025788"/>
    </source>
</evidence>
<dbReference type="InterPro" id="IPR008979">
    <property type="entry name" value="Galactose-bd-like_sf"/>
</dbReference>
<dbReference type="SUPFAM" id="SSF49785">
    <property type="entry name" value="Galactose-binding domain-like"/>
    <property type="match status" value="1"/>
</dbReference>
<dbReference type="Proteomes" id="UP000242875">
    <property type="component" value="Unassembled WGS sequence"/>
</dbReference>
<evidence type="ECO:0000256" key="2">
    <source>
        <dbReference type="SAM" id="MobiDB-lite"/>
    </source>
</evidence>
<comment type="caution">
    <text evidence="4">The sequence shown here is derived from an EMBL/GenBank/DDBJ whole genome shotgun (WGS) entry which is preliminary data.</text>
</comment>
<accession>A0A261XV30</accession>
<dbReference type="GO" id="GO:0005737">
    <property type="term" value="C:cytoplasm"/>
    <property type="evidence" value="ECO:0007669"/>
    <property type="project" value="EnsemblFungi"/>
</dbReference>
<dbReference type="AlphaFoldDB" id="A0A261XV30"/>
<gene>
    <name evidence="4" type="ORF">BZG36_04714</name>
</gene>
<dbReference type="PROSITE" id="PS51532">
    <property type="entry name" value="PITH"/>
    <property type="match status" value="1"/>
</dbReference>
<evidence type="ECO:0000313" key="5">
    <source>
        <dbReference type="Proteomes" id="UP000242875"/>
    </source>
</evidence>
<proteinExistence type="inferred from homology"/>
<protein>
    <recommendedName>
        <fullName evidence="3">PITH domain-containing protein</fullName>
    </recommendedName>
</protein>
<dbReference type="InterPro" id="IPR010400">
    <property type="entry name" value="PITH_dom"/>
</dbReference>
<dbReference type="InterPro" id="IPR037047">
    <property type="entry name" value="PITH_dom_sf"/>
</dbReference>
<dbReference type="GO" id="GO:0005634">
    <property type="term" value="C:nucleus"/>
    <property type="evidence" value="ECO:0007669"/>
    <property type="project" value="EnsemblFungi"/>
</dbReference>
<evidence type="ECO:0000313" key="4">
    <source>
        <dbReference type="EMBL" id="OZJ02211.1"/>
    </source>
</evidence>
<comment type="similarity">
    <text evidence="1">Belongs to the PITHD1 family.</text>
</comment>
<dbReference type="Gene3D" id="2.60.120.470">
    <property type="entry name" value="PITH domain"/>
    <property type="match status" value="1"/>
</dbReference>
<keyword evidence="5" id="KW-1185">Reference proteome</keyword>